<keyword evidence="12" id="KW-1185">Reference proteome</keyword>
<dbReference type="EMBL" id="SGPJ01000697">
    <property type="protein sequence ID" value="THG93323.1"/>
    <property type="molecule type" value="Genomic_DNA"/>
</dbReference>
<evidence type="ECO:0000256" key="4">
    <source>
        <dbReference type="ARBA" id="ARBA00023125"/>
    </source>
</evidence>
<dbReference type="GO" id="GO:0043138">
    <property type="term" value="F:3'-5' DNA helicase activity"/>
    <property type="evidence" value="ECO:0007669"/>
    <property type="project" value="UniProtKB-EC"/>
</dbReference>
<feature type="region of interest" description="Disordered" evidence="8">
    <location>
        <begin position="671"/>
        <end position="691"/>
    </location>
</feature>
<dbReference type="PROSITE" id="PS51192">
    <property type="entry name" value="HELICASE_ATP_BIND_1"/>
    <property type="match status" value="1"/>
</dbReference>
<evidence type="ECO:0000256" key="2">
    <source>
        <dbReference type="ARBA" id="ARBA00022741"/>
    </source>
</evidence>
<keyword evidence="5" id="KW-0413">Isomerase</keyword>
<feature type="region of interest" description="Disordered" evidence="8">
    <location>
        <begin position="391"/>
        <end position="416"/>
    </location>
</feature>
<dbReference type="CDD" id="cd18785">
    <property type="entry name" value="SF2_C"/>
    <property type="match status" value="1"/>
</dbReference>
<feature type="domain" description="Helicase C-terminal" evidence="10">
    <location>
        <begin position="184"/>
        <end position="361"/>
    </location>
</feature>
<evidence type="ECO:0000256" key="6">
    <source>
        <dbReference type="ARBA" id="ARBA00034617"/>
    </source>
</evidence>
<feature type="domain" description="Helicase ATP-binding" evidence="9">
    <location>
        <begin position="1"/>
        <end position="152"/>
    </location>
</feature>
<dbReference type="GO" id="GO:0009378">
    <property type="term" value="F:four-way junction helicase activity"/>
    <property type="evidence" value="ECO:0007669"/>
    <property type="project" value="TreeGrafter"/>
</dbReference>
<comment type="catalytic activity">
    <reaction evidence="6">
        <text>Couples ATP hydrolysis with the unwinding of duplex DNA by translocating in the 3'-5' direction.</text>
        <dbReference type="EC" id="5.6.2.4"/>
    </reaction>
</comment>
<dbReference type="EC" id="5.6.2.4" evidence="7"/>
<feature type="compositionally biased region" description="Polar residues" evidence="8">
    <location>
        <begin position="674"/>
        <end position="691"/>
    </location>
</feature>
<proteinExistence type="inferred from homology"/>
<dbReference type="InterPro" id="IPR027417">
    <property type="entry name" value="P-loop_NTPase"/>
</dbReference>
<evidence type="ECO:0000313" key="11">
    <source>
        <dbReference type="EMBL" id="THG93323.1"/>
    </source>
</evidence>
<evidence type="ECO:0000256" key="7">
    <source>
        <dbReference type="ARBA" id="ARBA00034808"/>
    </source>
</evidence>
<evidence type="ECO:0000256" key="1">
    <source>
        <dbReference type="ARBA" id="ARBA00005446"/>
    </source>
</evidence>
<dbReference type="GO" id="GO:0003677">
    <property type="term" value="F:DNA binding"/>
    <property type="evidence" value="ECO:0007669"/>
    <property type="project" value="UniProtKB-KW"/>
</dbReference>
<dbReference type="Gene3D" id="3.40.50.300">
    <property type="entry name" value="P-loop containing nucleotide triphosphate hydrolases"/>
    <property type="match status" value="2"/>
</dbReference>
<keyword evidence="4" id="KW-0238">DNA-binding</keyword>
<dbReference type="InterPro" id="IPR014001">
    <property type="entry name" value="Helicase_ATP-bd"/>
</dbReference>
<feature type="region of interest" description="Disordered" evidence="8">
    <location>
        <begin position="468"/>
        <end position="511"/>
    </location>
</feature>
<dbReference type="GO" id="GO:0000724">
    <property type="term" value="P:double-strand break repair via homologous recombination"/>
    <property type="evidence" value="ECO:0007669"/>
    <property type="project" value="TreeGrafter"/>
</dbReference>
<dbReference type="AlphaFoldDB" id="A0A4S4K6B9"/>
<comment type="caution">
    <text evidence="11">The sequence shown here is derived from an EMBL/GenBank/DDBJ whole genome shotgun (WGS) entry which is preliminary data.</text>
</comment>
<dbReference type="GO" id="GO:0005737">
    <property type="term" value="C:cytoplasm"/>
    <property type="evidence" value="ECO:0007669"/>
    <property type="project" value="TreeGrafter"/>
</dbReference>
<evidence type="ECO:0000313" key="12">
    <source>
        <dbReference type="Proteomes" id="UP000309038"/>
    </source>
</evidence>
<feature type="compositionally biased region" description="Polar residues" evidence="8">
    <location>
        <begin position="493"/>
        <end position="510"/>
    </location>
</feature>
<dbReference type="PANTHER" id="PTHR13710">
    <property type="entry name" value="DNA HELICASE RECQ FAMILY MEMBER"/>
    <property type="match status" value="1"/>
</dbReference>
<dbReference type="InterPro" id="IPR001650">
    <property type="entry name" value="Helicase_C-like"/>
</dbReference>
<sequence>MVRSNTLTVVVSPTNALEIDMVNNLAKLGITAAAINADTLAAARLKQPNYSLWEQAKEGKYQIIFLSPEMLASPSFRAFIDTPDVRLRLGLFCVDECHLVDEWGADFRKPYASISSVRPWLPEWTSLVALTATLEPGRQTDAVTQLLGFRKNDYFFEKRNCERRNVDIVMRTIQYPFSTEGFRDLDWLIPANIHRTSDIPKTLLYCESIDFGSRVVKYLRTLLPNNLQHDKDRIIWHMHSLNCLKCKEDGLMSLYQCDDDRETGIHVSTDVLGVGLNMHDYDRVICFLTPSSLSSMVQRIGRTSRGRGRHGIGYIYVKKSDVEATMAYLHYTKPEDLDHRILPIRDENSVEEVAAARKEVEEMDLGHINSQDVVELSSSLAEDLETIETVREPPNNDSDQNAAHKPSNDQPRPTKAGPAFLKAAKKASSHKISCPSLRVVIAAHIQEACISRQINIIYQNPAVSTDCGRCSSCKPQTNPEPRPLASSLLHTMPDSSQPSKPSTGKSSITKSPDVIPAYMQLDTKDVGYVTAQLEKAALQIRIASPQHPDALFIGAKSFLPRSNIQQITTDLHLVTSETILKDRLVGWRYWDQYGNALWKVVDLIRREMQQTLLARHDESLAKKREHARKKLEEKVRGGEEKVRAQLVEAGLDNVKRVVLRMSERSMTCVGKENQPISGTRHSVAGSHSTTLCSRKRPLQELTESCGNKVPRL</sequence>
<dbReference type="Pfam" id="PF00270">
    <property type="entry name" value="DEAD"/>
    <property type="match status" value="1"/>
</dbReference>
<keyword evidence="3" id="KW-0067">ATP-binding</keyword>
<comment type="similarity">
    <text evidence="1">Belongs to the helicase family. RecQ subfamily.</text>
</comment>
<keyword evidence="2" id="KW-0547">Nucleotide-binding</keyword>
<accession>A0A4S4K6B9</accession>
<evidence type="ECO:0000259" key="10">
    <source>
        <dbReference type="PROSITE" id="PS51194"/>
    </source>
</evidence>
<protein>
    <recommendedName>
        <fullName evidence="7">DNA 3'-5' helicase</fullName>
        <ecNumber evidence="7">5.6.2.4</ecNumber>
    </recommendedName>
</protein>
<evidence type="ECO:0000256" key="5">
    <source>
        <dbReference type="ARBA" id="ARBA00023235"/>
    </source>
</evidence>
<dbReference type="SUPFAM" id="SSF52540">
    <property type="entry name" value="P-loop containing nucleoside triphosphate hydrolases"/>
    <property type="match status" value="1"/>
</dbReference>
<dbReference type="PANTHER" id="PTHR13710:SF105">
    <property type="entry name" value="ATP-DEPENDENT DNA HELICASE Q1"/>
    <property type="match status" value="1"/>
</dbReference>
<dbReference type="Proteomes" id="UP000309038">
    <property type="component" value="Unassembled WGS sequence"/>
</dbReference>
<organism evidence="11 12">
    <name type="scientific">Hermanssonia centrifuga</name>
    <dbReference type="NCBI Taxonomy" id="98765"/>
    <lineage>
        <taxon>Eukaryota</taxon>
        <taxon>Fungi</taxon>
        <taxon>Dikarya</taxon>
        <taxon>Basidiomycota</taxon>
        <taxon>Agaricomycotina</taxon>
        <taxon>Agaricomycetes</taxon>
        <taxon>Polyporales</taxon>
        <taxon>Meruliaceae</taxon>
        <taxon>Hermanssonia</taxon>
    </lineage>
</organism>
<evidence type="ECO:0000259" key="9">
    <source>
        <dbReference type="PROSITE" id="PS51192"/>
    </source>
</evidence>
<name>A0A4S4K6B9_9APHY</name>
<gene>
    <name evidence="11" type="ORF">EW026_g7882</name>
</gene>
<evidence type="ECO:0000256" key="3">
    <source>
        <dbReference type="ARBA" id="ARBA00022840"/>
    </source>
</evidence>
<dbReference type="GO" id="GO:0005694">
    <property type="term" value="C:chromosome"/>
    <property type="evidence" value="ECO:0007669"/>
    <property type="project" value="TreeGrafter"/>
</dbReference>
<dbReference type="Pfam" id="PF00271">
    <property type="entry name" value="Helicase_C"/>
    <property type="match status" value="1"/>
</dbReference>
<dbReference type="PROSITE" id="PS51194">
    <property type="entry name" value="HELICASE_CTER"/>
    <property type="match status" value="1"/>
</dbReference>
<dbReference type="InterPro" id="IPR011545">
    <property type="entry name" value="DEAD/DEAH_box_helicase_dom"/>
</dbReference>
<evidence type="ECO:0000256" key="8">
    <source>
        <dbReference type="SAM" id="MobiDB-lite"/>
    </source>
</evidence>
<reference evidence="11 12" key="1">
    <citation type="submission" date="2019-02" db="EMBL/GenBank/DDBJ databases">
        <title>Genome sequencing of the rare red list fungi Phlebia centrifuga.</title>
        <authorList>
            <person name="Buettner E."/>
            <person name="Kellner H."/>
        </authorList>
    </citation>
    <scope>NUCLEOTIDE SEQUENCE [LARGE SCALE GENOMIC DNA]</scope>
    <source>
        <strain evidence="11 12">DSM 108282</strain>
    </source>
</reference>
<dbReference type="GO" id="GO:0005524">
    <property type="term" value="F:ATP binding"/>
    <property type="evidence" value="ECO:0007669"/>
    <property type="project" value="UniProtKB-KW"/>
</dbReference>